<evidence type="ECO:0000313" key="1">
    <source>
        <dbReference type="EMBL" id="OWZ06079.1"/>
    </source>
</evidence>
<reference evidence="2" key="1">
    <citation type="submission" date="2017-03" db="EMBL/GenBank/DDBJ databases">
        <title>Phytopthora megakarya and P. palmivora, two closely related causual agents of cacao black pod achieved similar genome size and gene model numbers by different mechanisms.</title>
        <authorList>
            <person name="Ali S."/>
            <person name="Shao J."/>
            <person name="Larry D.J."/>
            <person name="Kronmiller B."/>
            <person name="Shen D."/>
            <person name="Strem M.D."/>
            <person name="Melnick R.L."/>
            <person name="Guiltinan M.J."/>
            <person name="Tyler B.M."/>
            <person name="Meinhardt L.W."/>
            <person name="Bailey B.A."/>
        </authorList>
    </citation>
    <scope>NUCLEOTIDE SEQUENCE [LARGE SCALE GENOMIC DNA]</scope>
    <source>
        <strain evidence="2">zdho120</strain>
    </source>
</reference>
<dbReference type="EMBL" id="NBNE01004126">
    <property type="protein sequence ID" value="OWZ06079.1"/>
    <property type="molecule type" value="Genomic_DNA"/>
</dbReference>
<keyword evidence="2" id="KW-1185">Reference proteome</keyword>
<comment type="caution">
    <text evidence="1">The sequence shown here is derived from an EMBL/GenBank/DDBJ whole genome shotgun (WGS) entry which is preliminary data.</text>
</comment>
<dbReference type="Proteomes" id="UP000198211">
    <property type="component" value="Unassembled WGS sequence"/>
</dbReference>
<gene>
    <name evidence="1" type="ORF">PHMEG_00021719</name>
</gene>
<sequence>MQIARSIKTRVRKGRKTRAVKLSTTKTLCGPYSVVANKPVLKELALPTIHIPGKLVVRGIIIGENEPGKMIANRRTQVDVERLDIRENWWLRSSSIVGALLIMKGMYQVVGIINPRFQGFDTMEQNLRIARPSDVGEYGLKSVISAINPGHHIYFFFDPMQLQSSLSTPKNAVCSVFKKILELTDKLDYQVVTVCVQQNFLSCGLWCLIVLELL</sequence>
<name>A0A225VM34_9STRA</name>
<dbReference type="OrthoDB" id="112490at2759"/>
<organism evidence="1 2">
    <name type="scientific">Phytophthora megakarya</name>
    <dbReference type="NCBI Taxonomy" id="4795"/>
    <lineage>
        <taxon>Eukaryota</taxon>
        <taxon>Sar</taxon>
        <taxon>Stramenopiles</taxon>
        <taxon>Oomycota</taxon>
        <taxon>Peronosporomycetes</taxon>
        <taxon>Peronosporales</taxon>
        <taxon>Peronosporaceae</taxon>
        <taxon>Phytophthora</taxon>
    </lineage>
</organism>
<proteinExistence type="predicted"/>
<accession>A0A225VM34</accession>
<evidence type="ECO:0000313" key="2">
    <source>
        <dbReference type="Proteomes" id="UP000198211"/>
    </source>
</evidence>
<dbReference type="AlphaFoldDB" id="A0A225VM34"/>
<protein>
    <submittedName>
        <fullName evidence="1">Uncharacterized protein</fullName>
    </submittedName>
</protein>